<dbReference type="Pfam" id="PF04034">
    <property type="entry name" value="Ribo_biogen_C"/>
    <property type="match status" value="1"/>
</dbReference>
<dbReference type="OrthoDB" id="10262062at2759"/>
<dbReference type="HAMAP" id="MF_01116">
    <property type="entry name" value="TSR3"/>
    <property type="match status" value="1"/>
</dbReference>
<keyword evidence="3" id="KW-0698">rRNA processing</keyword>
<feature type="non-terminal residue" evidence="8">
    <location>
        <position position="497"/>
    </location>
</feature>
<dbReference type="GO" id="GO:0030490">
    <property type="term" value="P:maturation of SSU-rRNA"/>
    <property type="evidence" value="ECO:0007669"/>
    <property type="project" value="TreeGrafter"/>
</dbReference>
<evidence type="ECO:0000259" key="6">
    <source>
        <dbReference type="Pfam" id="PF04034"/>
    </source>
</evidence>
<reference evidence="8 9" key="1">
    <citation type="journal article" name="Sci. Rep.">
        <title>Genome-scale phylogenetic analyses confirm Olpidium as the closest living zoosporic fungus to the non-flagellated, terrestrial fungi.</title>
        <authorList>
            <person name="Chang Y."/>
            <person name="Rochon D."/>
            <person name="Sekimoto S."/>
            <person name="Wang Y."/>
            <person name="Chovatia M."/>
            <person name="Sandor L."/>
            <person name="Salamov A."/>
            <person name="Grigoriev I.V."/>
            <person name="Stajich J.E."/>
            <person name="Spatafora J.W."/>
        </authorList>
    </citation>
    <scope>NUCLEOTIDE SEQUENCE [LARGE SCALE GENOMIC DNA]</scope>
    <source>
        <strain evidence="8">S191</strain>
    </source>
</reference>
<evidence type="ECO:0000259" key="7">
    <source>
        <dbReference type="Pfam" id="PF04068"/>
    </source>
</evidence>
<keyword evidence="2" id="KW-0690">Ribosome biogenesis</keyword>
<comment type="caution">
    <text evidence="8">The sequence shown here is derived from an EMBL/GenBank/DDBJ whole genome shotgun (WGS) entry which is preliminary data.</text>
</comment>
<evidence type="ECO:0000256" key="4">
    <source>
        <dbReference type="ARBA" id="ARBA00022679"/>
    </source>
</evidence>
<protein>
    <recommendedName>
        <fullName evidence="10">18S rRNA aminocarboxypropyltransferase</fullName>
    </recommendedName>
</protein>
<dbReference type="PANTHER" id="PTHR20426">
    <property type="entry name" value="RIBOSOME BIOGENESIS PROTEIN TSR3 HOMOLOG"/>
    <property type="match status" value="1"/>
</dbReference>
<dbReference type="InterPro" id="IPR007177">
    <property type="entry name" value="Tsr3_C"/>
</dbReference>
<dbReference type="PANTHER" id="PTHR20426:SF0">
    <property type="entry name" value="18S RRNA AMINOCARBOXYPROPYLTRANSFERASE"/>
    <property type="match status" value="1"/>
</dbReference>
<accession>A0A8H7ZWX2</accession>
<sequence length="497" mass="55197">MNPLHTDHCLPASFSLRAFSRNCAGPSKSCIQVSREGAHFATIGNNFPRHVWNRVANNPNPATLAATLQAGDPAAAARRSWREVQGLAAKAEEVGAGNSLPTVPRTTRGGTALGACRSWAASGRPGACRRRSPRAKQVWTKTIRAQIDLRFPAFSALAAIAVLLAVPAARSNVGECMDFKHCDPKRCSGNKLARLGVIQLLKINQRFRGIVLSSEGKKAVSRADRAIIEEYGLAVVDCSWAKLDEVPFAKLRAEHNRLLPYLVAANPVNYGRPWKLNCAEAIAACFFITGCSGLKEYGDEIMGKFKWGHSFYELNRCGVSRAIVCRAAKPAIRRIFVTCMFCMIYAAHCFAGTNLARIQPRSSRYSKSGWRTLKRKNKDAAVRETLVLCRRPTEPALIRRPPVTPAWRNRSGQRRSRRLVPESEPHQWDYRLFGRVSDHHAVTCEWTTVSLPLNIYFVRSCSTDNESITTESEGEEIDQFADEEVVTDRRAECGLDE</sequence>
<keyword evidence="5" id="KW-0949">S-adenosyl-L-methionine</keyword>
<organism evidence="8 9">
    <name type="scientific">Olpidium bornovanus</name>
    <dbReference type="NCBI Taxonomy" id="278681"/>
    <lineage>
        <taxon>Eukaryota</taxon>
        <taxon>Fungi</taxon>
        <taxon>Fungi incertae sedis</taxon>
        <taxon>Olpidiomycota</taxon>
        <taxon>Olpidiomycotina</taxon>
        <taxon>Olpidiomycetes</taxon>
        <taxon>Olpidiales</taxon>
        <taxon>Olpidiaceae</taxon>
        <taxon>Olpidium</taxon>
    </lineage>
</organism>
<evidence type="ECO:0000313" key="8">
    <source>
        <dbReference type="EMBL" id="KAG5460885.1"/>
    </source>
</evidence>
<evidence type="ECO:0000256" key="2">
    <source>
        <dbReference type="ARBA" id="ARBA00022517"/>
    </source>
</evidence>
<dbReference type="Pfam" id="PF04068">
    <property type="entry name" value="Fer4_RLI"/>
    <property type="match status" value="1"/>
</dbReference>
<keyword evidence="4" id="KW-0808">Transferase</keyword>
<dbReference type="GO" id="GO:0106388">
    <property type="term" value="F:rRNA small subunit aminocarboxypropyltransferase activity"/>
    <property type="evidence" value="ECO:0007669"/>
    <property type="project" value="InterPro"/>
</dbReference>
<dbReference type="EMBL" id="JAEFCI010004541">
    <property type="protein sequence ID" value="KAG5460885.1"/>
    <property type="molecule type" value="Genomic_DNA"/>
</dbReference>
<dbReference type="InterPro" id="IPR022968">
    <property type="entry name" value="Tsr3-like"/>
</dbReference>
<feature type="domain" description="RNase L inhibitor RLI-like possible metal-binding" evidence="7">
    <location>
        <begin position="177"/>
        <end position="206"/>
    </location>
</feature>
<feature type="domain" description="16S/18S rRNA aminocarboxypropyltransferase Tsr3 C-terminal" evidence="6">
    <location>
        <begin position="210"/>
        <end position="320"/>
    </location>
</feature>
<keyword evidence="1" id="KW-0963">Cytoplasm</keyword>
<dbReference type="AlphaFoldDB" id="A0A8H7ZWX2"/>
<evidence type="ECO:0000256" key="1">
    <source>
        <dbReference type="ARBA" id="ARBA00022490"/>
    </source>
</evidence>
<evidence type="ECO:0008006" key="10">
    <source>
        <dbReference type="Google" id="ProtNLM"/>
    </source>
</evidence>
<evidence type="ECO:0000313" key="9">
    <source>
        <dbReference type="Proteomes" id="UP000673691"/>
    </source>
</evidence>
<keyword evidence="9" id="KW-1185">Reference proteome</keyword>
<evidence type="ECO:0000256" key="3">
    <source>
        <dbReference type="ARBA" id="ARBA00022552"/>
    </source>
</evidence>
<dbReference type="Proteomes" id="UP000673691">
    <property type="component" value="Unassembled WGS sequence"/>
</dbReference>
<dbReference type="InterPro" id="IPR007209">
    <property type="entry name" value="RNaseL-inhib-like_metal-bd_dom"/>
</dbReference>
<gene>
    <name evidence="8" type="ORF">BJ554DRAFT_7016</name>
</gene>
<evidence type="ECO:0000256" key="5">
    <source>
        <dbReference type="ARBA" id="ARBA00022691"/>
    </source>
</evidence>
<proteinExistence type="inferred from homology"/>
<name>A0A8H7ZWX2_9FUNG</name>